<evidence type="ECO:0000313" key="14">
    <source>
        <dbReference type="EMBL" id="ATZ17965.1"/>
    </source>
</evidence>
<dbReference type="Gene3D" id="3.20.20.140">
    <property type="entry name" value="Metal-dependent hydrolases"/>
    <property type="match status" value="2"/>
</dbReference>
<dbReference type="InterPro" id="IPR028112">
    <property type="entry name" value="DNA_PolC-type_N_I"/>
</dbReference>
<dbReference type="PANTHER" id="PTHR32294">
    <property type="entry name" value="DNA POLYMERASE III SUBUNIT ALPHA"/>
    <property type="match status" value="1"/>
</dbReference>
<dbReference type="Gene3D" id="1.10.150.870">
    <property type="match status" value="1"/>
</dbReference>
<dbReference type="CDD" id="cd07435">
    <property type="entry name" value="PHP_PolIIIA_POLC"/>
    <property type="match status" value="1"/>
</dbReference>
<dbReference type="EMBL" id="CP024964">
    <property type="protein sequence ID" value="ATZ17965.1"/>
    <property type="molecule type" value="Genomic_DNA"/>
</dbReference>
<dbReference type="InterPro" id="IPR040982">
    <property type="entry name" value="DNA_pol3_finger"/>
</dbReference>
<dbReference type="Gene3D" id="3.30.1900.20">
    <property type="match status" value="2"/>
</dbReference>
<dbReference type="GO" id="GO:0008408">
    <property type="term" value="F:3'-5' exonuclease activity"/>
    <property type="evidence" value="ECO:0007669"/>
    <property type="project" value="UniProtKB-UniRule"/>
</dbReference>
<evidence type="ECO:0000256" key="7">
    <source>
        <dbReference type="ARBA" id="ARBA00022801"/>
    </source>
</evidence>
<dbReference type="EC" id="2.7.7.7" evidence="11"/>
<dbReference type="NCBIfam" id="TIGR01405">
    <property type="entry name" value="polC_Gram_pos"/>
    <property type="match status" value="1"/>
</dbReference>
<dbReference type="Pfam" id="PF14480">
    <property type="entry name" value="DNA_pol3_a_NI"/>
    <property type="match status" value="1"/>
</dbReference>
<dbReference type="InterPro" id="IPR004805">
    <property type="entry name" value="DnaE2/DnaE/PolC"/>
</dbReference>
<dbReference type="Pfam" id="PF17657">
    <property type="entry name" value="DNA_pol3_finger"/>
    <property type="match status" value="1"/>
</dbReference>
<dbReference type="InterPro" id="IPR006054">
    <property type="entry name" value="DnaQ"/>
</dbReference>
<dbReference type="InterPro" id="IPR011708">
    <property type="entry name" value="DNA_pol3_alpha_NTPase_dom"/>
</dbReference>
<feature type="domain" description="Exonuclease" evidence="12">
    <location>
        <begin position="439"/>
        <end position="608"/>
    </location>
</feature>
<keyword evidence="5 11" id="KW-0235">DNA replication</keyword>
<dbReference type="GO" id="GO:0005737">
    <property type="term" value="C:cytoplasm"/>
    <property type="evidence" value="ECO:0007669"/>
    <property type="project" value="UniProtKB-SubCell"/>
</dbReference>
<evidence type="ECO:0000256" key="8">
    <source>
        <dbReference type="ARBA" id="ARBA00022839"/>
    </source>
</evidence>
<dbReference type="InterPro" id="IPR003141">
    <property type="entry name" value="Pol/His_phosphatase_N"/>
</dbReference>
<comment type="subcellular location">
    <subcellularLocation>
        <location evidence="11">Cytoplasm</location>
    </subcellularLocation>
</comment>
<gene>
    <name evidence="11 14" type="primary">polC</name>
    <name evidence="14" type="ORF">EMELA_v1c04040</name>
</gene>
<evidence type="ECO:0000259" key="12">
    <source>
        <dbReference type="SMART" id="SM00479"/>
    </source>
</evidence>
<dbReference type="Pfam" id="PF07733">
    <property type="entry name" value="DNA_pol3_alpha"/>
    <property type="match status" value="1"/>
</dbReference>
<keyword evidence="4 11" id="KW-0548">Nucleotidyltransferase</keyword>
<comment type="catalytic activity">
    <reaction evidence="10 11">
        <text>DNA(n) + a 2'-deoxyribonucleoside 5'-triphosphate = DNA(n+1) + diphosphate</text>
        <dbReference type="Rhea" id="RHEA:22508"/>
        <dbReference type="Rhea" id="RHEA-COMP:17339"/>
        <dbReference type="Rhea" id="RHEA-COMP:17340"/>
        <dbReference type="ChEBI" id="CHEBI:33019"/>
        <dbReference type="ChEBI" id="CHEBI:61560"/>
        <dbReference type="ChEBI" id="CHEBI:173112"/>
        <dbReference type="EC" id="2.7.7.7"/>
    </reaction>
</comment>
<keyword evidence="2 11" id="KW-0963">Cytoplasm</keyword>
<evidence type="ECO:0000256" key="9">
    <source>
        <dbReference type="ARBA" id="ARBA00022932"/>
    </source>
</evidence>
<evidence type="ECO:0000313" key="15">
    <source>
        <dbReference type="Proteomes" id="UP000231896"/>
    </source>
</evidence>
<sequence>MLDNQVLELFQKLDISLNEGELSYFEHAVIEKTALSATKSKLKLSLRIKNFLPVRVLNEIHSKCINASGIKIKLILNVQQQRVDKEILCEYIDFIKNNKAQNKTVTWNFIDSEDFEFDTDENLIKFIVDSNELKNQLTCEMDYCLAKLTQFGFKELNYDIQVDDRTKEYVKQSLIIEQQTKEQYKQFAPEHTDKSQGIFISKQNSQKWNQSLDKPSYESFEDIEEDAQNIVLHGKVMSIEIRDSKATNRKIYSIGLTDNKSSIKCIYFGKEDERTIMDPLTEEELASDRLAEIKLKRVVKGDWIAVKGKTSYSQFDREQNFIIEKIAKISHSEATVKDDAEQKRVELHVHTKMSAMDGVSSIVDYLQMVDKWNWKAIAVTDHINVQTFPDAYNELKKINKNKADDEKLKLIYGLEMNMIQKEDHWIVKNPKGQKIRESKMVVFDLETTGLSPEYNEIIEFGAVVFDPNTDKTTRYDFLFKSKTQLKQFTIDLTNITEEMLADKKNIEEDFDKIYEIIKDSILVAHNANFDFNFLNVLAKRLGYGELKNTVIDTLTLSRLVRPDLKSHRLGAVCKKLGILYDEHVAHRGDYDAEVLNDLFFKIIAELKLTTPIVYDHDFINLEPADDKENTNLLRSRGLHVNVLAKNQQGLKDLFKLVSISHTENFFNSPKIFKEKLAEFKAKNNLLIGAGCVNSEVFEIARIGTDDKLEQIIKFYDYIELQPLSVYKNLINNNQLEEHELIQVIHKIINLAKKYNIMLVATSDAHYTRPELKKIRDVYINAKGLGGSRHSLYSFRNKNKAVDYPDQFLRTTTEMLKEFAWLNDDQLVKEMVITNTNKIADMVDANIVVIKDGLFTPKIDNVDTLLKNKCYETAHAMYGDVLPEIVEQRLEKELTSIIKHGFAVVYWISHLLVERSNNDGYLVGSRGSVGSSFVATASKITEVNPLKAHYRCAECKYSNFDTPIDIKCGYDLPKQKCPNCNATLIGDGHDIPFETFLGFDGDKVPDIDLNFSGEYQPIAHNFTKEMFGKDNVFRAGTISTVAEKTAFGYVKAFYEETGITEEEMPRKIEIERQAKLVEGVKRTTGQHPGGIIILPKEFEIEDFSPVNFPADDATSSWKTTHFDFHSIHDNLLKMDILGHVDPTALRMLGDLTGVNPINIPTNDPKVYSLFSDLSALNIKSEQINGETTGAIGLPEFGTGFVRSMLKETKPKTFADLVQISGLSHGTDVWLGNARDLIKNNTANISTVIGCRDDIMVYLMGQGIDDTTSFKIMESVRKGQGVRKEWKEIMLAHNVPEWYIESCLKIKYMFPKAHATAYVLMAYRIAWYKIYYPAEYYATFLTNRADAFDLKTFLGGYKGVKEKLAELETRRNKKDKMTTKELALMPVLEIGLEMFSRGIKMANLNFEKSQAFKYIIEKDETTGEATLYPPFLVIDSLGEAVADSIIKARSERPLTNVKDLTSRTTITQTQLKIFEELNILDTLAKDEQLEFDFFN</sequence>
<dbReference type="GO" id="GO:0006261">
    <property type="term" value="P:DNA-templated DNA replication"/>
    <property type="evidence" value="ECO:0007669"/>
    <property type="project" value="UniProtKB-UniRule"/>
</dbReference>
<accession>A0A2K8NVV0</accession>
<dbReference type="InterPro" id="IPR044923">
    <property type="entry name" value="PolC_middle_finger_sf"/>
</dbReference>
<dbReference type="SMART" id="SM00481">
    <property type="entry name" value="POLIIIAc"/>
    <property type="match status" value="1"/>
</dbReference>
<reference evidence="14 15" key="1">
    <citation type="submission" date="2017-11" db="EMBL/GenBank/DDBJ databases">
        <title>Genome sequence of Entomoplasma melaleucae M1 (ATCC 49191).</title>
        <authorList>
            <person name="Lo W.-S."/>
            <person name="Gasparich G.E."/>
            <person name="Kuo C.-H."/>
        </authorList>
    </citation>
    <scope>NUCLEOTIDE SEQUENCE [LARGE SCALE GENOMIC DNA]</scope>
    <source>
        <strain evidence="14 15">M1</strain>
    </source>
</reference>
<evidence type="ECO:0000256" key="6">
    <source>
        <dbReference type="ARBA" id="ARBA00022722"/>
    </source>
</evidence>
<evidence type="ECO:0000256" key="4">
    <source>
        <dbReference type="ARBA" id="ARBA00022695"/>
    </source>
</evidence>
<dbReference type="CDD" id="cd04484">
    <property type="entry name" value="polC_OBF"/>
    <property type="match status" value="1"/>
</dbReference>
<dbReference type="Gene3D" id="1.10.150.700">
    <property type="entry name" value="PolC, middle finger domain"/>
    <property type="match status" value="1"/>
</dbReference>
<dbReference type="NCBIfam" id="NF001688">
    <property type="entry name" value="PRK00448.1"/>
    <property type="match status" value="1"/>
</dbReference>
<dbReference type="STRING" id="1408435.GCA_000685885_00713"/>
<keyword evidence="15" id="KW-1185">Reference proteome</keyword>
<comment type="similarity">
    <text evidence="11">Belongs to the DNA polymerase type-C family. PolC subfamily.</text>
</comment>
<dbReference type="InterPro" id="IPR024754">
    <property type="entry name" value="DNA_PolC-like_N_II"/>
</dbReference>
<evidence type="ECO:0000256" key="5">
    <source>
        <dbReference type="ARBA" id="ARBA00022705"/>
    </source>
</evidence>
<dbReference type="InterPro" id="IPR012340">
    <property type="entry name" value="NA-bd_OB-fold"/>
</dbReference>
<evidence type="ECO:0000256" key="11">
    <source>
        <dbReference type="HAMAP-Rule" id="MF_00356"/>
    </source>
</evidence>
<dbReference type="InterPro" id="IPR013520">
    <property type="entry name" value="Ribonucl_H"/>
</dbReference>
<dbReference type="Gene3D" id="3.30.420.10">
    <property type="entry name" value="Ribonuclease H-like superfamily/Ribonuclease H"/>
    <property type="match status" value="1"/>
</dbReference>
<dbReference type="NCBIfam" id="TIGR00573">
    <property type="entry name" value="dnaq"/>
    <property type="match status" value="1"/>
</dbReference>
<protein>
    <recommendedName>
        <fullName evidence="11">DNA polymerase III PolC-type</fullName>
        <shortName evidence="11">PolIII</shortName>
        <ecNumber evidence="11">2.7.7.7</ecNumber>
    </recommendedName>
</protein>
<dbReference type="SUPFAM" id="SSF53098">
    <property type="entry name" value="Ribonuclease H-like"/>
    <property type="match status" value="1"/>
</dbReference>
<dbReference type="Gene3D" id="6.10.140.1510">
    <property type="match status" value="1"/>
</dbReference>
<evidence type="ECO:0000256" key="10">
    <source>
        <dbReference type="ARBA" id="ARBA00049244"/>
    </source>
</evidence>
<dbReference type="InterPro" id="IPR029460">
    <property type="entry name" value="DNAPol_HHH"/>
</dbReference>
<dbReference type="Pfam" id="PF14579">
    <property type="entry name" value="HHH_6"/>
    <property type="match status" value="1"/>
</dbReference>
<dbReference type="GO" id="GO:0003677">
    <property type="term" value="F:DNA binding"/>
    <property type="evidence" value="ECO:0007669"/>
    <property type="project" value="UniProtKB-UniRule"/>
</dbReference>
<keyword evidence="8 11" id="KW-0269">Exonuclease</keyword>
<keyword evidence="9 11" id="KW-0239">DNA-directed DNA polymerase</keyword>
<organism evidence="14 15">
    <name type="scientific">Mesoplasma melaleucae</name>
    <dbReference type="NCBI Taxonomy" id="81459"/>
    <lineage>
        <taxon>Bacteria</taxon>
        <taxon>Bacillati</taxon>
        <taxon>Mycoplasmatota</taxon>
        <taxon>Mollicutes</taxon>
        <taxon>Entomoplasmatales</taxon>
        <taxon>Entomoplasmataceae</taxon>
        <taxon>Mesoplasma</taxon>
    </lineage>
</organism>
<dbReference type="InterPro" id="IPR012337">
    <property type="entry name" value="RNaseH-like_sf"/>
</dbReference>
<proteinExistence type="inferred from homology"/>
<dbReference type="CDD" id="cd07309">
    <property type="entry name" value="PHP"/>
    <property type="match status" value="1"/>
</dbReference>
<comment type="function">
    <text evidence="1 11">Required for replicative DNA synthesis. This DNA polymerase also exhibits 3' to 5' exonuclease activity.</text>
</comment>
<dbReference type="HAMAP" id="MF_00356">
    <property type="entry name" value="DNApol_PolC"/>
    <property type="match status" value="1"/>
</dbReference>
<dbReference type="FunFam" id="3.30.420.10:FF:000045">
    <property type="entry name" value="3'-5' exonuclease DinG"/>
    <property type="match status" value="1"/>
</dbReference>
<dbReference type="Pfam" id="PF02811">
    <property type="entry name" value="PHP"/>
    <property type="match status" value="1"/>
</dbReference>
<dbReference type="Gene3D" id="2.40.50.140">
    <property type="entry name" value="Nucleic acid-binding proteins"/>
    <property type="match status" value="1"/>
</dbReference>
<dbReference type="Pfam" id="PF00929">
    <property type="entry name" value="RNase_T"/>
    <property type="match status" value="1"/>
</dbReference>
<dbReference type="Pfam" id="PF11490">
    <property type="entry name" value="DNA_pol3_a_NII"/>
    <property type="match status" value="1"/>
</dbReference>
<dbReference type="CDD" id="cd06127">
    <property type="entry name" value="DEDDh"/>
    <property type="match status" value="1"/>
</dbReference>
<evidence type="ECO:0000256" key="3">
    <source>
        <dbReference type="ARBA" id="ARBA00022679"/>
    </source>
</evidence>
<keyword evidence="7 11" id="KW-0378">Hydrolase</keyword>
<dbReference type="Proteomes" id="UP000231896">
    <property type="component" value="Chromosome"/>
</dbReference>
<name>A0A2K8NVV0_9MOLU</name>
<dbReference type="PANTHER" id="PTHR32294:SF5">
    <property type="entry name" value="DNA POLYMERASE III POLC-TYPE"/>
    <property type="match status" value="1"/>
</dbReference>
<feature type="domain" description="Polymerase/histidinol phosphatase N-terminal" evidence="13">
    <location>
        <begin position="345"/>
        <end position="420"/>
    </location>
</feature>
<dbReference type="InterPro" id="IPR036397">
    <property type="entry name" value="RNaseH_sf"/>
</dbReference>
<evidence type="ECO:0000256" key="2">
    <source>
        <dbReference type="ARBA" id="ARBA00022490"/>
    </source>
</evidence>
<keyword evidence="3 11" id="KW-0808">Transferase</keyword>
<dbReference type="OrthoDB" id="9804290at2"/>
<evidence type="ECO:0000256" key="1">
    <source>
        <dbReference type="ARBA" id="ARBA00003452"/>
    </source>
</evidence>
<dbReference type="KEGG" id="eml:EMELA_v1c04040"/>
<dbReference type="InterPro" id="IPR006308">
    <property type="entry name" value="Pol_III_a_PolC-type_gram_pos"/>
</dbReference>
<keyword evidence="6 11" id="KW-0540">Nuclease</keyword>
<evidence type="ECO:0000259" key="13">
    <source>
        <dbReference type="SMART" id="SM00481"/>
    </source>
</evidence>
<dbReference type="SMART" id="SM00479">
    <property type="entry name" value="EXOIII"/>
    <property type="match status" value="1"/>
</dbReference>
<dbReference type="GO" id="GO:0003887">
    <property type="term" value="F:DNA-directed DNA polymerase activity"/>
    <property type="evidence" value="ECO:0007669"/>
    <property type="project" value="UniProtKB-UniRule"/>
</dbReference>
<dbReference type="InterPro" id="IPR004013">
    <property type="entry name" value="PHP_dom"/>
</dbReference>